<dbReference type="PROSITE" id="PS51019">
    <property type="entry name" value="REELIN"/>
    <property type="match status" value="1"/>
</dbReference>
<feature type="compositionally biased region" description="Polar residues" evidence="1">
    <location>
        <begin position="371"/>
        <end position="399"/>
    </location>
</feature>
<evidence type="ECO:0000256" key="1">
    <source>
        <dbReference type="SAM" id="MobiDB-lite"/>
    </source>
</evidence>
<keyword evidence="2" id="KW-1133">Transmembrane helix</keyword>
<feature type="transmembrane region" description="Helical" evidence="2">
    <location>
        <begin position="499"/>
        <end position="520"/>
    </location>
</feature>
<feature type="compositionally biased region" description="Low complexity" evidence="1">
    <location>
        <begin position="441"/>
        <end position="472"/>
    </location>
</feature>
<feature type="domain" description="Reelin" evidence="3">
    <location>
        <begin position="25"/>
        <end position="208"/>
    </location>
</feature>
<dbReference type="Gene3D" id="2.60.40.4060">
    <property type="entry name" value="Reeler domain"/>
    <property type="match status" value="1"/>
</dbReference>
<feature type="region of interest" description="Disordered" evidence="1">
    <location>
        <begin position="358"/>
        <end position="478"/>
    </location>
</feature>
<feature type="compositionally biased region" description="Low complexity" evidence="1">
    <location>
        <begin position="400"/>
        <end position="426"/>
    </location>
</feature>
<keyword evidence="2" id="KW-0472">Membrane</keyword>
<name>A0A6C0D7C7_9ZZZZ</name>
<dbReference type="InterPro" id="IPR002861">
    <property type="entry name" value="Reeler_dom"/>
</dbReference>
<proteinExistence type="predicted"/>
<evidence type="ECO:0000256" key="2">
    <source>
        <dbReference type="SAM" id="Phobius"/>
    </source>
</evidence>
<keyword evidence="2" id="KW-0812">Transmembrane</keyword>
<organism evidence="4">
    <name type="scientific">viral metagenome</name>
    <dbReference type="NCBI Taxonomy" id="1070528"/>
    <lineage>
        <taxon>unclassified sequences</taxon>
        <taxon>metagenomes</taxon>
        <taxon>organismal metagenomes</taxon>
    </lineage>
</organism>
<dbReference type="EMBL" id="MN739545">
    <property type="protein sequence ID" value="QHT12417.1"/>
    <property type="molecule type" value="Genomic_DNA"/>
</dbReference>
<feature type="region of interest" description="Disordered" evidence="1">
    <location>
        <begin position="302"/>
        <end position="329"/>
    </location>
</feature>
<dbReference type="AlphaFoldDB" id="A0A6C0D7C7"/>
<feature type="compositionally biased region" description="Low complexity" evidence="1">
    <location>
        <begin position="358"/>
        <end position="370"/>
    </location>
</feature>
<feature type="compositionally biased region" description="Low complexity" evidence="1">
    <location>
        <begin position="306"/>
        <end position="329"/>
    </location>
</feature>
<reference evidence="4" key="1">
    <citation type="journal article" date="2020" name="Nature">
        <title>Giant virus diversity and host interactions through global metagenomics.</title>
        <authorList>
            <person name="Schulz F."/>
            <person name="Roux S."/>
            <person name="Paez-Espino D."/>
            <person name="Jungbluth S."/>
            <person name="Walsh D.A."/>
            <person name="Denef V.J."/>
            <person name="McMahon K.D."/>
            <person name="Konstantinidis K.T."/>
            <person name="Eloe-Fadrosh E.A."/>
            <person name="Kyrpides N.C."/>
            <person name="Woyke T."/>
        </authorList>
    </citation>
    <scope>NUCLEOTIDE SEQUENCE</scope>
    <source>
        <strain evidence="4">GVMAG-M-3300023174-129</strain>
    </source>
</reference>
<evidence type="ECO:0000313" key="4">
    <source>
        <dbReference type="EMBL" id="QHT12417.1"/>
    </source>
</evidence>
<dbReference type="InterPro" id="IPR042307">
    <property type="entry name" value="Reeler_sf"/>
</dbReference>
<dbReference type="Pfam" id="PF02014">
    <property type="entry name" value="Reeler"/>
    <property type="match status" value="1"/>
</dbReference>
<accession>A0A6C0D7C7</accession>
<dbReference type="CDD" id="cd08544">
    <property type="entry name" value="Reeler"/>
    <property type="match status" value="1"/>
</dbReference>
<feature type="compositionally biased region" description="Polar residues" evidence="1">
    <location>
        <begin position="427"/>
        <end position="440"/>
    </location>
</feature>
<evidence type="ECO:0000259" key="3">
    <source>
        <dbReference type="PROSITE" id="PS51019"/>
    </source>
</evidence>
<protein>
    <recommendedName>
        <fullName evidence="3">Reelin domain-containing protein</fullName>
    </recommendedName>
</protein>
<sequence length="587" mass="61928">MNLFSLLVTLFTGFTTVNANSVGVDTCEAVPGHGNWAQGCNPNNCFAIGGTFQPPYVIDAMENTRVVNNYAPNTQYSIVLRPTNTSQAACSPTSCFKGFVFNVGTGRINGNFAAVSAATNITSGTLNLDPIDTNVRRMTSCNNGLTHTSNTNKRNVHMIWNSPQSGSGPVTFKSIIVTSRTTANYVASLILNERPTPSPSSTPSLANSIFATFYGTNDCSGDASLTNIAINQNLCIGDASGTISKKYICSGDNIVRILTYNDAQCMMLSTNISYVYGTCAPYSNNNVYAILSCVSMITPSGSPNVTGTPTTSRTMRSSRTSSITSSNTHSISASVTVGAQASMSSSISYSSSITPSASVSISHTSSNSRSINPTPSNTDTPFETDTRTPSLTPNILPSLSNTQSNLPSYSSSPSHSSTSSPSNTQSHTASYTSDPSNSAGSSRSRTPLPSTSEIVSETSTSSFSPTLGSSPSATETNNPDFITIITTAEQSQEQKLSSIGAGAAIGIIGTIVVVGLFYVFHKRNMKHGRSSRNVIIMRESVPEHALQNPTFAAANDIPDALPIRNSSYRKNSLDANRAKFEPIGINH</sequence>